<sequence length="330" mass="38761">MGFTAVVHSHYRILQFSECIIVTFPCSPAPFNNFRNFLPTFLVQDAIRDCYFNLVEYIMDQGSVRLPLDSSDGIRLGKEDLFRFRKGKKNPKKAYEKKEQRQFIEKSFVESDIKHGETKRQIETSNKDQEKEGKRKKSKKDKEKKRKHKKKHKTKSRHERHKHHNSGDSRRESESPIATYSTDPYILDYSSDKFDRPDSSVLPSILEKYDARSVETIDIAEQGAEYESNGEERIRRHKTKRKRRKIERIIEDDNTSSCVQDDESGKKKKPKRYKEANVDHLEARTTAEIYKCLATRERLLTALVRLREARLSRAVAQGDLHCPLSLFIFF</sequence>
<feature type="region of interest" description="Disordered" evidence="1">
    <location>
        <begin position="115"/>
        <end position="180"/>
    </location>
</feature>
<evidence type="ECO:0000313" key="3">
    <source>
        <dbReference type="Proteomes" id="UP000784294"/>
    </source>
</evidence>
<proteinExistence type="predicted"/>
<evidence type="ECO:0000256" key="1">
    <source>
        <dbReference type="SAM" id="MobiDB-lite"/>
    </source>
</evidence>
<feature type="compositionally biased region" description="Basic and acidic residues" evidence="1">
    <location>
        <begin position="115"/>
        <end position="133"/>
    </location>
</feature>
<feature type="compositionally biased region" description="Basic and acidic residues" evidence="1">
    <location>
        <begin position="165"/>
        <end position="174"/>
    </location>
</feature>
<organism evidence="2 3">
    <name type="scientific">Protopolystoma xenopodis</name>
    <dbReference type="NCBI Taxonomy" id="117903"/>
    <lineage>
        <taxon>Eukaryota</taxon>
        <taxon>Metazoa</taxon>
        <taxon>Spiralia</taxon>
        <taxon>Lophotrochozoa</taxon>
        <taxon>Platyhelminthes</taxon>
        <taxon>Monogenea</taxon>
        <taxon>Polyopisthocotylea</taxon>
        <taxon>Polystomatidea</taxon>
        <taxon>Polystomatidae</taxon>
        <taxon>Protopolystoma</taxon>
    </lineage>
</organism>
<comment type="caution">
    <text evidence="2">The sequence shown here is derived from an EMBL/GenBank/DDBJ whole genome shotgun (WGS) entry which is preliminary data.</text>
</comment>
<feature type="compositionally biased region" description="Basic residues" evidence="1">
    <location>
        <begin position="134"/>
        <end position="164"/>
    </location>
</feature>
<name>A0A3S5C6M6_9PLAT</name>
<dbReference type="AlphaFoldDB" id="A0A3S5C6M6"/>
<dbReference type="EMBL" id="CAAALY010259186">
    <property type="protein sequence ID" value="VEL38844.1"/>
    <property type="molecule type" value="Genomic_DNA"/>
</dbReference>
<protein>
    <submittedName>
        <fullName evidence="2">Uncharacterized protein</fullName>
    </submittedName>
</protein>
<evidence type="ECO:0000313" key="2">
    <source>
        <dbReference type="EMBL" id="VEL38844.1"/>
    </source>
</evidence>
<keyword evidence="3" id="KW-1185">Reference proteome</keyword>
<dbReference type="Proteomes" id="UP000784294">
    <property type="component" value="Unassembled WGS sequence"/>
</dbReference>
<gene>
    <name evidence="2" type="ORF">PXEA_LOCUS32284</name>
</gene>
<reference evidence="2" key="1">
    <citation type="submission" date="2018-11" db="EMBL/GenBank/DDBJ databases">
        <authorList>
            <consortium name="Pathogen Informatics"/>
        </authorList>
    </citation>
    <scope>NUCLEOTIDE SEQUENCE</scope>
</reference>
<accession>A0A3S5C6M6</accession>